<dbReference type="AlphaFoldDB" id="T1HVF3"/>
<sequence>MCEIKEVVLHQQQERHHRLLSLLDHSLHHLLLPIRNMLYIHHNILFFN</sequence>
<dbReference type="InParanoid" id="T1HVF3"/>
<accession>T1HVF3</accession>
<evidence type="ECO:0000313" key="1">
    <source>
        <dbReference type="EnsemblMetazoa" id="RPRC008023-PA"/>
    </source>
</evidence>
<proteinExistence type="predicted"/>
<dbReference type="EnsemblMetazoa" id="RPRC008023-RA">
    <property type="protein sequence ID" value="RPRC008023-PA"/>
    <property type="gene ID" value="RPRC008023"/>
</dbReference>
<dbReference type="VEuPathDB" id="VectorBase:RPRC008023"/>
<protein>
    <submittedName>
        <fullName evidence="1">Uncharacterized protein</fullName>
    </submittedName>
</protein>
<reference evidence="1" key="1">
    <citation type="submission" date="2015-05" db="UniProtKB">
        <authorList>
            <consortium name="EnsemblMetazoa"/>
        </authorList>
    </citation>
    <scope>IDENTIFICATION</scope>
</reference>
<keyword evidence="2" id="KW-1185">Reference proteome</keyword>
<name>T1HVF3_RHOPR</name>
<dbReference type="Proteomes" id="UP000015103">
    <property type="component" value="Unassembled WGS sequence"/>
</dbReference>
<dbReference type="HOGENOM" id="CLU_3160537_0_0_1"/>
<dbReference type="EMBL" id="ACPB03010895">
    <property type="status" value="NOT_ANNOTATED_CDS"/>
    <property type="molecule type" value="Genomic_DNA"/>
</dbReference>
<evidence type="ECO:0000313" key="2">
    <source>
        <dbReference type="Proteomes" id="UP000015103"/>
    </source>
</evidence>
<organism evidence="1 2">
    <name type="scientific">Rhodnius prolixus</name>
    <name type="common">Triatomid bug</name>
    <dbReference type="NCBI Taxonomy" id="13249"/>
    <lineage>
        <taxon>Eukaryota</taxon>
        <taxon>Metazoa</taxon>
        <taxon>Ecdysozoa</taxon>
        <taxon>Arthropoda</taxon>
        <taxon>Hexapoda</taxon>
        <taxon>Insecta</taxon>
        <taxon>Pterygota</taxon>
        <taxon>Neoptera</taxon>
        <taxon>Paraneoptera</taxon>
        <taxon>Hemiptera</taxon>
        <taxon>Heteroptera</taxon>
        <taxon>Panheteroptera</taxon>
        <taxon>Cimicomorpha</taxon>
        <taxon>Reduviidae</taxon>
        <taxon>Triatominae</taxon>
        <taxon>Rhodnius</taxon>
    </lineage>
</organism>